<evidence type="ECO:0000256" key="1">
    <source>
        <dbReference type="SAM" id="MobiDB-lite"/>
    </source>
</evidence>
<accession>A0ABM1W1M3</accession>
<dbReference type="InterPro" id="IPR008978">
    <property type="entry name" value="HSP20-like_chaperone"/>
</dbReference>
<dbReference type="RefSeq" id="XP_035828566.1">
    <property type="nucleotide sequence ID" value="XM_035972673.1"/>
</dbReference>
<gene>
    <name evidence="4" type="primary">LOC101855980</name>
</gene>
<dbReference type="PROSITE" id="PS51203">
    <property type="entry name" value="CS"/>
    <property type="match status" value="1"/>
</dbReference>
<dbReference type="Gene3D" id="2.60.40.790">
    <property type="match status" value="1"/>
</dbReference>
<evidence type="ECO:0000259" key="2">
    <source>
        <dbReference type="PROSITE" id="PS51203"/>
    </source>
</evidence>
<dbReference type="SUPFAM" id="SSF49764">
    <property type="entry name" value="HSP20-like chaperones"/>
    <property type="match status" value="1"/>
</dbReference>
<dbReference type="InterPro" id="IPR007052">
    <property type="entry name" value="CS_dom"/>
</dbReference>
<sequence length="129" mass="14621">MAETSSSFTPPIGYRKPRAKITEQPDGDVLIELDIPSLEKSNVPRVPKQGTADVTFHNKGMSFVMTAKVPAKKEGVFKTQSGEERDYYLRVKQLPSKICTRNSSWAVEKGKIVIKFRKVDPNIKWRNLL</sequence>
<dbReference type="Proteomes" id="UP000694888">
    <property type="component" value="Unplaced"/>
</dbReference>
<dbReference type="CDD" id="cd06463">
    <property type="entry name" value="p23_like"/>
    <property type="match status" value="1"/>
</dbReference>
<feature type="region of interest" description="Disordered" evidence="1">
    <location>
        <begin position="1"/>
        <end position="20"/>
    </location>
</feature>
<organism evidence="3 4">
    <name type="scientific">Aplysia californica</name>
    <name type="common">California sea hare</name>
    <dbReference type="NCBI Taxonomy" id="6500"/>
    <lineage>
        <taxon>Eukaryota</taxon>
        <taxon>Metazoa</taxon>
        <taxon>Spiralia</taxon>
        <taxon>Lophotrochozoa</taxon>
        <taxon>Mollusca</taxon>
        <taxon>Gastropoda</taxon>
        <taxon>Heterobranchia</taxon>
        <taxon>Euthyneura</taxon>
        <taxon>Tectipleura</taxon>
        <taxon>Aplysiida</taxon>
        <taxon>Aplysioidea</taxon>
        <taxon>Aplysiidae</taxon>
        <taxon>Aplysia</taxon>
    </lineage>
</organism>
<feature type="domain" description="CS" evidence="2">
    <location>
        <begin position="14"/>
        <end position="129"/>
    </location>
</feature>
<reference evidence="4" key="1">
    <citation type="submission" date="2025-08" db="UniProtKB">
        <authorList>
            <consortium name="RefSeq"/>
        </authorList>
    </citation>
    <scope>IDENTIFICATION</scope>
</reference>
<name>A0ABM1W1M3_APLCA</name>
<evidence type="ECO:0000313" key="3">
    <source>
        <dbReference type="Proteomes" id="UP000694888"/>
    </source>
</evidence>
<dbReference type="GeneID" id="101855980"/>
<evidence type="ECO:0000313" key="4">
    <source>
        <dbReference type="RefSeq" id="XP_035828566.1"/>
    </source>
</evidence>
<proteinExistence type="predicted"/>
<keyword evidence="3" id="KW-1185">Reference proteome</keyword>
<protein>
    <submittedName>
        <fullName evidence="4">Uncharacterized protein LOC101855980</fullName>
    </submittedName>
</protein>